<dbReference type="Pfam" id="PF01852">
    <property type="entry name" value="START"/>
    <property type="match status" value="1"/>
</dbReference>
<protein>
    <recommendedName>
        <fullName evidence="2">START domain-containing protein</fullName>
    </recommendedName>
</protein>
<feature type="domain" description="START" evidence="2">
    <location>
        <begin position="151"/>
        <end position="222"/>
    </location>
</feature>
<dbReference type="SUPFAM" id="SSF55961">
    <property type="entry name" value="Bet v1-like"/>
    <property type="match status" value="1"/>
</dbReference>
<dbReference type="Gene3D" id="3.30.40.10">
    <property type="entry name" value="Zinc/RING finger domain, C3HC4 (zinc finger)"/>
    <property type="match status" value="1"/>
</dbReference>
<dbReference type="EMBL" id="QUTC01008588">
    <property type="protein sequence ID" value="RHY43368.1"/>
    <property type="molecule type" value="Genomic_DNA"/>
</dbReference>
<dbReference type="GO" id="GO:0008289">
    <property type="term" value="F:lipid binding"/>
    <property type="evidence" value="ECO:0007669"/>
    <property type="project" value="InterPro"/>
</dbReference>
<dbReference type="InterPro" id="IPR013083">
    <property type="entry name" value="Znf_RING/FYVE/PHD"/>
</dbReference>
<proteinExistence type="predicted"/>
<dbReference type="PANTHER" id="PTHR13510">
    <property type="entry name" value="FYVE-FINGER-CONTAINING RAB5 EFFECTOR PROTEIN RABENOSYN-5-RELATED"/>
    <property type="match status" value="1"/>
</dbReference>
<dbReference type="AlphaFoldDB" id="A0A397CDX0"/>
<evidence type="ECO:0000313" key="3">
    <source>
        <dbReference type="EMBL" id="RHY43368.1"/>
    </source>
</evidence>
<comment type="caution">
    <text evidence="3">The sequence shown here is derived from an EMBL/GenBank/DDBJ whole genome shotgun (WGS) entry which is preliminary data.</text>
</comment>
<gene>
    <name evidence="3" type="ORF">DYB38_003805</name>
</gene>
<dbReference type="CDD" id="cd00065">
    <property type="entry name" value="FYVE_like_SF"/>
    <property type="match status" value="1"/>
</dbReference>
<dbReference type="PANTHER" id="PTHR13510:SF44">
    <property type="entry name" value="RABENOSYN-5"/>
    <property type="match status" value="1"/>
</dbReference>
<dbReference type="InterPro" id="IPR011011">
    <property type="entry name" value="Znf_FYVE_PHD"/>
</dbReference>
<reference evidence="3 4" key="1">
    <citation type="submission" date="2018-08" db="EMBL/GenBank/DDBJ databases">
        <title>Aphanomyces genome sequencing and annotation.</title>
        <authorList>
            <person name="Minardi D."/>
            <person name="Oidtmann B."/>
            <person name="Van Der Giezen M."/>
            <person name="Studholme D.J."/>
        </authorList>
    </citation>
    <scope>NUCLEOTIDE SEQUENCE [LARGE SCALE GENOMIC DNA]</scope>
    <source>
        <strain evidence="3 4">SA</strain>
    </source>
</reference>
<dbReference type="SUPFAM" id="SSF57903">
    <property type="entry name" value="FYVE/PHD zinc finger"/>
    <property type="match status" value="1"/>
</dbReference>
<accession>A0A397CDX0</accession>
<dbReference type="VEuPathDB" id="FungiDB:H257_18664"/>
<evidence type="ECO:0000259" key="2">
    <source>
        <dbReference type="Pfam" id="PF01852"/>
    </source>
</evidence>
<sequence>MLHLRRPTWTSTQRQHVRESATQALRQFIFDSQLLHNDGGSIEWTLDGSTDKGGLVQLYTGKTPFNVVVFANARRVRGTLAQAATLADQFPTSHHFDALESVAVASLDEDDSATDNHHHHVGVTWMAVKAAPSAKVRDACVLEVRDMFETGGAKGFASLVQSIDVCPEATGFVRMHIQHTGYTFTEVSPGLLDVVCCMHVDFRGTLPSWVARRYMKKRVAGMAAQLSVYIKQMQPAEATTTMLRNVVSGKQCAGCFHPFKAFESRKTCTTCRDRVCKACLTTTFVKKVRQHKPVCIRCVMKEATTAQPIRRSSPDSSSSSTASTHHLLSALTPRRHSSTPSSSRSPTATPFYREADWAAQNHSILVVDDANLDILEQHDGHECFRSADDGDVNTFLDLQFVRSGDGRLEQTHLAGRAEEVPTTDSSDNDFDLASLRPTASSSLERSRMSLMSDSGAHSISSVVWTDAISNFHSNLRHFKQGMHH</sequence>
<dbReference type="InterPro" id="IPR052727">
    <property type="entry name" value="Rab4/Rab5_effector"/>
</dbReference>
<dbReference type="InterPro" id="IPR002913">
    <property type="entry name" value="START_lipid-bd_dom"/>
</dbReference>
<feature type="compositionally biased region" description="Low complexity" evidence="1">
    <location>
        <begin position="316"/>
        <end position="347"/>
    </location>
</feature>
<feature type="region of interest" description="Disordered" evidence="1">
    <location>
        <begin position="307"/>
        <end position="348"/>
    </location>
</feature>
<dbReference type="Gene3D" id="3.30.530.20">
    <property type="match status" value="1"/>
</dbReference>
<evidence type="ECO:0000313" key="4">
    <source>
        <dbReference type="Proteomes" id="UP000265716"/>
    </source>
</evidence>
<name>A0A397CDX0_APHAT</name>
<evidence type="ECO:0000256" key="1">
    <source>
        <dbReference type="SAM" id="MobiDB-lite"/>
    </source>
</evidence>
<dbReference type="Proteomes" id="UP000265716">
    <property type="component" value="Unassembled WGS sequence"/>
</dbReference>
<dbReference type="InterPro" id="IPR023393">
    <property type="entry name" value="START-like_dom_sf"/>
</dbReference>
<organism evidence="3 4">
    <name type="scientific">Aphanomyces astaci</name>
    <name type="common">Crayfish plague agent</name>
    <dbReference type="NCBI Taxonomy" id="112090"/>
    <lineage>
        <taxon>Eukaryota</taxon>
        <taxon>Sar</taxon>
        <taxon>Stramenopiles</taxon>
        <taxon>Oomycota</taxon>
        <taxon>Saprolegniomycetes</taxon>
        <taxon>Saprolegniales</taxon>
        <taxon>Verrucalvaceae</taxon>
        <taxon>Aphanomyces</taxon>
    </lineage>
</organism>